<dbReference type="InterPro" id="IPR001775">
    <property type="entry name" value="GspD/PilQ"/>
</dbReference>
<protein>
    <submittedName>
        <fullName evidence="4">Type II secretion system protein D</fullName>
    </submittedName>
</protein>
<dbReference type="STRING" id="1117707.VQ7734_01201"/>
<name>A0A1M7YS80_9VIBR</name>
<evidence type="ECO:0000256" key="1">
    <source>
        <dbReference type="RuleBase" id="RU004003"/>
    </source>
</evidence>
<accession>A0A1M7YS80</accession>
<feature type="domain" description="Pilus formation protein N-terminal" evidence="3">
    <location>
        <begin position="26"/>
        <end position="94"/>
    </location>
</feature>
<dbReference type="InterPro" id="IPR050810">
    <property type="entry name" value="Bact_Secretion_Sys_Channel"/>
</dbReference>
<dbReference type="Proteomes" id="UP000184600">
    <property type="component" value="Unassembled WGS sequence"/>
</dbReference>
<dbReference type="PANTHER" id="PTHR30332">
    <property type="entry name" value="PROBABLE GENERAL SECRETION PATHWAY PROTEIN D"/>
    <property type="match status" value="1"/>
</dbReference>
<evidence type="ECO:0000313" key="4">
    <source>
        <dbReference type="EMBL" id="SHO55470.1"/>
    </source>
</evidence>
<dbReference type="GO" id="GO:0015627">
    <property type="term" value="C:type II protein secretion system complex"/>
    <property type="evidence" value="ECO:0007669"/>
    <property type="project" value="TreeGrafter"/>
</dbReference>
<dbReference type="EMBL" id="FRFG01000015">
    <property type="protein sequence ID" value="SHO55470.1"/>
    <property type="molecule type" value="Genomic_DNA"/>
</dbReference>
<dbReference type="Pfam" id="PF13629">
    <property type="entry name" value="T2SS-T3SS_pil_N"/>
    <property type="match status" value="1"/>
</dbReference>
<evidence type="ECO:0000259" key="2">
    <source>
        <dbReference type="Pfam" id="PF00263"/>
    </source>
</evidence>
<comment type="similarity">
    <text evidence="1">Belongs to the bacterial secretin family.</text>
</comment>
<dbReference type="Pfam" id="PF00263">
    <property type="entry name" value="Secretin"/>
    <property type="match status" value="1"/>
</dbReference>
<proteinExistence type="inferred from homology"/>
<dbReference type="AlphaFoldDB" id="A0A1M7YS80"/>
<sequence>MRYIWIVIILMWSPGLWAEMSMVSGKVLSIPHHKSAYVSLAGKASRVSLGDPEVLDIVMLKSNELFLIGKKLGTTNLMVWDRRGRLIDSIDIEVIHDLNSLKSKLYEFLPDEEIKVHSAKDRLILSGQISSQARMMQALRIAETYAAAQSVEQSAAGGVKALKASSEKKDDNPVVNLMTIGGAQQVMLEVSVAEVQRSLVRRFDSNFHFFETNGKFAWGGTAAGGIIDDITGGIGPIFNSPSIDETGLLSTFIDGDTLFTLALDIAKENGVAKVLAEPNLTALSGSKARFLAGGEFPIPVPDDDGITIEYKEYGVILSFTPTVLSDKQINLDLSVDVSEIASTSTFTYNLSGTDTVFYIPPITRRSASSTVELADGQTIGIAGLLSENVRDSIRKLPGFGDIPILGQLFRSQEYISGETELVILVTPRLAKPIDRSKVTLPTDTFVEPNDLEYYLLGQGASLSRPPGSKPAIRVQRASHIGTRTGGSEGAFGHEM</sequence>
<dbReference type="OrthoDB" id="9775455at2"/>
<evidence type="ECO:0000259" key="3">
    <source>
        <dbReference type="Pfam" id="PF13629"/>
    </source>
</evidence>
<keyword evidence="5" id="KW-1185">Reference proteome</keyword>
<organism evidence="4 5">
    <name type="scientific">Vibrio quintilis</name>
    <dbReference type="NCBI Taxonomy" id="1117707"/>
    <lineage>
        <taxon>Bacteria</taxon>
        <taxon>Pseudomonadati</taxon>
        <taxon>Pseudomonadota</taxon>
        <taxon>Gammaproteobacteria</taxon>
        <taxon>Vibrionales</taxon>
        <taxon>Vibrionaceae</taxon>
        <taxon>Vibrio</taxon>
    </lineage>
</organism>
<gene>
    <name evidence="4" type="primary">pulD_1</name>
    <name evidence="4" type="ORF">VQ7734_01201</name>
</gene>
<dbReference type="InterPro" id="IPR032789">
    <property type="entry name" value="T2SS-T3SS_pil_N"/>
</dbReference>
<reference evidence="5" key="1">
    <citation type="submission" date="2016-12" db="EMBL/GenBank/DDBJ databases">
        <authorList>
            <person name="Rodrigo-Torres L."/>
            <person name="Arahal R.D."/>
            <person name="Lucena T."/>
        </authorList>
    </citation>
    <scope>NUCLEOTIDE SEQUENCE [LARGE SCALE GENOMIC DNA]</scope>
</reference>
<dbReference type="GO" id="GO:0009306">
    <property type="term" value="P:protein secretion"/>
    <property type="evidence" value="ECO:0007669"/>
    <property type="project" value="InterPro"/>
</dbReference>
<feature type="domain" description="Type II/III secretion system secretin-like" evidence="2">
    <location>
        <begin position="267"/>
        <end position="429"/>
    </location>
</feature>
<evidence type="ECO:0000313" key="5">
    <source>
        <dbReference type="Proteomes" id="UP000184600"/>
    </source>
</evidence>
<dbReference type="InterPro" id="IPR004846">
    <property type="entry name" value="T2SS/T3SS_dom"/>
</dbReference>
<dbReference type="PRINTS" id="PR00811">
    <property type="entry name" value="BCTERIALGSPD"/>
</dbReference>
<dbReference type="PANTHER" id="PTHR30332:SF17">
    <property type="entry name" value="TYPE IV PILIATION SYSTEM PROTEIN DR_0774-RELATED"/>
    <property type="match status" value="1"/>
</dbReference>